<name>A0A2N1PS68_9BACT</name>
<evidence type="ECO:0000313" key="2">
    <source>
        <dbReference type="Proteomes" id="UP000233256"/>
    </source>
</evidence>
<sequence length="82" mass="9392">MLFPGKKTGFSLAPETFKIHSDFRFEEITAMRTEISSFTILLTTGCANHIISSNSTAQYPLLMNQDELKWVLNHIGRNRRFA</sequence>
<reference evidence="1 2" key="1">
    <citation type="journal article" date="2017" name="ISME J.">
        <title>Potential for microbial H2 and metal transformations associated with novel bacteria and archaea in deep terrestrial subsurface sediments.</title>
        <authorList>
            <person name="Hernsdorf A.W."/>
            <person name="Amano Y."/>
            <person name="Miyakawa K."/>
            <person name="Ise K."/>
            <person name="Suzuki Y."/>
            <person name="Anantharaman K."/>
            <person name="Probst A."/>
            <person name="Burstein D."/>
            <person name="Thomas B.C."/>
            <person name="Banfield J.F."/>
        </authorList>
    </citation>
    <scope>NUCLEOTIDE SEQUENCE [LARGE SCALE GENOMIC DNA]</scope>
    <source>
        <strain evidence="1">HGW-Wallbacteria-1</strain>
    </source>
</reference>
<dbReference type="Proteomes" id="UP000233256">
    <property type="component" value="Unassembled WGS sequence"/>
</dbReference>
<accession>A0A2N1PS68</accession>
<dbReference type="AlphaFoldDB" id="A0A2N1PS68"/>
<dbReference type="EMBL" id="PGXC01000003">
    <property type="protein sequence ID" value="PKK91175.1"/>
    <property type="molecule type" value="Genomic_DNA"/>
</dbReference>
<proteinExistence type="predicted"/>
<organism evidence="1 2">
    <name type="scientific">Candidatus Wallbacteria bacterium HGW-Wallbacteria-1</name>
    <dbReference type="NCBI Taxonomy" id="2013854"/>
    <lineage>
        <taxon>Bacteria</taxon>
        <taxon>Candidatus Walliibacteriota</taxon>
    </lineage>
</organism>
<comment type="caution">
    <text evidence="1">The sequence shown here is derived from an EMBL/GenBank/DDBJ whole genome shotgun (WGS) entry which is preliminary data.</text>
</comment>
<evidence type="ECO:0000313" key="1">
    <source>
        <dbReference type="EMBL" id="PKK91175.1"/>
    </source>
</evidence>
<gene>
    <name evidence="1" type="ORF">CVV64_05240</name>
</gene>
<protein>
    <submittedName>
        <fullName evidence="1">Uncharacterized protein</fullName>
    </submittedName>
</protein>